<keyword evidence="3" id="KW-1185">Reference proteome</keyword>
<accession>A0ABD1ZTU0</accession>
<dbReference type="AlphaFoldDB" id="A0ABD1ZTU0"/>
<proteinExistence type="predicted"/>
<evidence type="ECO:0000313" key="2">
    <source>
        <dbReference type="EMBL" id="KAL2711793.1"/>
    </source>
</evidence>
<feature type="region of interest" description="Disordered" evidence="1">
    <location>
        <begin position="186"/>
        <end position="228"/>
    </location>
</feature>
<sequence length="273" mass="31306">MVEATANRSIIYNQHGSSHGHPSHVRSTRIYENGHVLRSSTERETRMSRMTDRIVTSIVAFIANEMKSDIFVLMKYSQVLRFKKNRSDERTKNGIRRVFLRKTNRTTTSFGITGLVKYHKYRTNIVDVLLGRSQSLLPMVLFRKERILLLESLFLRKDISPGESFQAVSILVPSTESLNRVIQLKGTKKSCGSGEGNERPTRDKNRKEQKGNGEDREKEREREKAKVRYIQPITRMSSVVSKSNDKSVLLAVEGDLSPAYSFNTSYKSIRDES</sequence>
<dbReference type="Proteomes" id="UP001607302">
    <property type="component" value="Unassembled WGS sequence"/>
</dbReference>
<dbReference type="EMBL" id="JAUDFV010000173">
    <property type="protein sequence ID" value="KAL2711793.1"/>
    <property type="molecule type" value="Genomic_DNA"/>
</dbReference>
<evidence type="ECO:0000256" key="1">
    <source>
        <dbReference type="SAM" id="MobiDB-lite"/>
    </source>
</evidence>
<comment type="caution">
    <text evidence="2">The sequence shown here is derived from an EMBL/GenBank/DDBJ whole genome shotgun (WGS) entry which is preliminary data.</text>
</comment>
<feature type="compositionally biased region" description="Polar residues" evidence="1">
    <location>
        <begin position="1"/>
        <end position="17"/>
    </location>
</feature>
<feature type="compositionally biased region" description="Basic and acidic residues" evidence="1">
    <location>
        <begin position="196"/>
        <end position="226"/>
    </location>
</feature>
<organism evidence="2 3">
    <name type="scientific">Vespula squamosa</name>
    <name type="common">Southern yellow jacket</name>
    <name type="synonym">Wasp</name>
    <dbReference type="NCBI Taxonomy" id="30214"/>
    <lineage>
        <taxon>Eukaryota</taxon>
        <taxon>Metazoa</taxon>
        <taxon>Ecdysozoa</taxon>
        <taxon>Arthropoda</taxon>
        <taxon>Hexapoda</taxon>
        <taxon>Insecta</taxon>
        <taxon>Pterygota</taxon>
        <taxon>Neoptera</taxon>
        <taxon>Endopterygota</taxon>
        <taxon>Hymenoptera</taxon>
        <taxon>Apocrita</taxon>
        <taxon>Aculeata</taxon>
        <taxon>Vespoidea</taxon>
        <taxon>Vespidae</taxon>
        <taxon>Vespinae</taxon>
        <taxon>Vespula</taxon>
    </lineage>
</organism>
<gene>
    <name evidence="2" type="ORF">V1478_018814</name>
</gene>
<protein>
    <submittedName>
        <fullName evidence="2">Uncharacterized protein</fullName>
    </submittedName>
</protein>
<evidence type="ECO:0000313" key="3">
    <source>
        <dbReference type="Proteomes" id="UP001607302"/>
    </source>
</evidence>
<name>A0ABD1ZTU0_VESSQ</name>
<reference evidence="2 3" key="1">
    <citation type="journal article" date="2024" name="Ann. Entomol. Soc. Am.">
        <title>Genomic analyses of the southern and eastern yellowjacket wasps (Hymenoptera: Vespidae) reveal evolutionary signatures of social life.</title>
        <authorList>
            <person name="Catto M.A."/>
            <person name="Caine P.B."/>
            <person name="Orr S.E."/>
            <person name="Hunt B.G."/>
            <person name="Goodisman M.A.D."/>
        </authorList>
    </citation>
    <scope>NUCLEOTIDE SEQUENCE [LARGE SCALE GENOMIC DNA]</scope>
    <source>
        <strain evidence="2">233</strain>
        <tissue evidence="2">Head and thorax</tissue>
    </source>
</reference>
<feature type="region of interest" description="Disordered" evidence="1">
    <location>
        <begin position="1"/>
        <end position="45"/>
    </location>
</feature>